<feature type="compositionally biased region" description="Polar residues" evidence="1">
    <location>
        <begin position="558"/>
        <end position="573"/>
    </location>
</feature>
<feature type="region of interest" description="Disordered" evidence="1">
    <location>
        <begin position="214"/>
        <end position="265"/>
    </location>
</feature>
<proteinExistence type="predicted"/>
<evidence type="ECO:0000313" key="2">
    <source>
        <dbReference type="Proteomes" id="UP000095280"/>
    </source>
</evidence>
<feature type="compositionally biased region" description="Basic and acidic residues" evidence="1">
    <location>
        <begin position="537"/>
        <end position="546"/>
    </location>
</feature>
<feature type="region of interest" description="Disordered" evidence="1">
    <location>
        <begin position="1"/>
        <end position="50"/>
    </location>
</feature>
<reference evidence="3" key="1">
    <citation type="submission" date="2016-11" db="UniProtKB">
        <authorList>
            <consortium name="WormBaseParasite"/>
        </authorList>
    </citation>
    <scope>IDENTIFICATION</scope>
</reference>
<protein>
    <submittedName>
        <fullName evidence="3">Phosphoinositide phospholipase C</fullName>
    </submittedName>
</protein>
<feature type="compositionally biased region" description="Polar residues" evidence="1">
    <location>
        <begin position="1"/>
        <end position="11"/>
    </location>
</feature>
<evidence type="ECO:0000256" key="1">
    <source>
        <dbReference type="SAM" id="MobiDB-lite"/>
    </source>
</evidence>
<feature type="region of interest" description="Disordered" evidence="1">
    <location>
        <begin position="558"/>
        <end position="596"/>
    </location>
</feature>
<feature type="region of interest" description="Disordered" evidence="1">
    <location>
        <begin position="520"/>
        <end position="546"/>
    </location>
</feature>
<feature type="compositionally biased region" description="Basic residues" evidence="1">
    <location>
        <begin position="241"/>
        <end position="251"/>
    </location>
</feature>
<evidence type="ECO:0000313" key="3">
    <source>
        <dbReference type="WBParaSite" id="maker-unitig_21997-snap-gene-0.2-mRNA-1"/>
    </source>
</evidence>
<feature type="region of interest" description="Disordered" evidence="1">
    <location>
        <begin position="341"/>
        <end position="374"/>
    </location>
</feature>
<keyword evidence="2" id="KW-1185">Reference proteome</keyword>
<name>A0A1I8F667_9PLAT</name>
<accession>A0A1I8F667</accession>
<organism evidence="2 3">
    <name type="scientific">Macrostomum lignano</name>
    <dbReference type="NCBI Taxonomy" id="282301"/>
    <lineage>
        <taxon>Eukaryota</taxon>
        <taxon>Metazoa</taxon>
        <taxon>Spiralia</taxon>
        <taxon>Lophotrochozoa</taxon>
        <taxon>Platyhelminthes</taxon>
        <taxon>Rhabditophora</taxon>
        <taxon>Macrostomorpha</taxon>
        <taxon>Macrostomida</taxon>
        <taxon>Macrostomidae</taxon>
        <taxon>Macrostomum</taxon>
    </lineage>
</organism>
<dbReference type="WBParaSite" id="maker-unitig_21997-snap-gene-0.2-mRNA-1">
    <property type="protein sequence ID" value="maker-unitig_21997-snap-gene-0.2-mRNA-1"/>
    <property type="gene ID" value="maker-unitig_21997-snap-gene-0.2"/>
</dbReference>
<feature type="compositionally biased region" description="Low complexity" evidence="1">
    <location>
        <begin position="214"/>
        <end position="229"/>
    </location>
</feature>
<dbReference type="Proteomes" id="UP000095280">
    <property type="component" value="Unplaced"/>
</dbReference>
<sequence length="596" mass="64533">QLPLSKQQKVQTAADGSAAQGGRKQLVDRKQQQPQPRDCSLDSGNCQSQSLADASQSVSRLLESSGQDDGTKAQLALCFDKAQLAPGFRARQRDGFDVLGGGDFLPPGCESAIASLLRGGGGVSSSSSDAQRLLTLNCSLIFGQQLFNCQRSNSGAAGLVNRQRLSIFTGSRSEKTASAGRIPLSWRECGHTIHRVKDCADKLAALPCKRNSNKSLSNEKLSRKSSSSSTQYRNEGASRRIPNRRRRRCRKGSAGSALAPSQLTIAAPQQRLLRSRLSHCTPSESDPPSTPTATRLGLLSNIFGVITNKRPASTMLYSSANDSAAGDPALADLMLAPPPASLPAARSETNAESLAPPSSGVAVGRSSSDRETGGKADHVRFFSFPAEREDPGLGAQKIYRGIKQSRETLQNVAVRLRSLMRCSCWRRLRSKSAKEGQEFLQTGWFSEFLLIVSETEEPQGLLLNTRLLRASRACHGGSGSSEVLRRWQHMGSLRAVSCPPIIPMPNVIHVFRSRQQNNRHLASPTYGVPHASTRGNSDGREKDDMKTRRTCAVALAASQQEAVQQVCNPTTTGVERFSPRFTTSEQQQEQHEEQTA</sequence>
<dbReference type="AlphaFoldDB" id="A0A1I8F667"/>